<protein>
    <submittedName>
        <fullName evidence="1">Uncharacterized protein</fullName>
    </submittedName>
</protein>
<proteinExistence type="predicted"/>
<name>A0ACC4D939_PURLI</name>
<sequence>MDTVFPTLDDVLSNSSPPPWTLHAFAAHLTQHHCLEALHFLLDAENYAICYEKQMNMSIKSPKITDSVPMLWRKLMQAYIRSSGLQQLNIPEQEREHLLNLTSEPPPRPCELHEACKCAYDLLNDSLAAFLRAPQAPTGSLQVPSEHSDQRSQLQPSESGNTSTHLRHSLCVPESEVLAQVQDGFGTCSLQLPSSATDFEYRHSARRYLAKKLDVYDQTDTSSAGSRMGSNVGLGCPPHSALSFTLATSSLATLYATGARGKLRSMWLHRKWSSSRRRAGKLRWFGSVRGIVDPTGLFVVRAASQPVPLCGAGPTLMGTHSFGLAWSEFGAVIECVVRRCSVADPGSTVLIGL</sequence>
<dbReference type="EMBL" id="JBGNUJ010000012">
    <property type="protein sequence ID" value="KAL3952875.1"/>
    <property type="molecule type" value="Genomic_DNA"/>
</dbReference>
<dbReference type="Proteomes" id="UP001638806">
    <property type="component" value="Unassembled WGS sequence"/>
</dbReference>
<comment type="caution">
    <text evidence="1">The sequence shown here is derived from an EMBL/GenBank/DDBJ whole genome shotgun (WGS) entry which is preliminary data.</text>
</comment>
<evidence type="ECO:0000313" key="1">
    <source>
        <dbReference type="EMBL" id="KAL3952875.1"/>
    </source>
</evidence>
<reference evidence="1" key="1">
    <citation type="submission" date="2024-12" db="EMBL/GenBank/DDBJ databases">
        <title>Comparative genomics and development of molecular markers within Purpureocillium lilacinum and among Purpureocillium species.</title>
        <authorList>
            <person name="Yeh Z.-Y."/>
            <person name="Ni N.-T."/>
            <person name="Lo P.-H."/>
            <person name="Mushyakhwo K."/>
            <person name="Lin C.-F."/>
            <person name="Nai Y.-S."/>
        </authorList>
    </citation>
    <scope>NUCLEOTIDE SEQUENCE</scope>
    <source>
        <strain evidence="1">NCHU-NPUST-175</strain>
    </source>
</reference>
<gene>
    <name evidence="1" type="ORF">ACCO45_012818</name>
</gene>
<keyword evidence="2" id="KW-1185">Reference proteome</keyword>
<accession>A0ACC4D939</accession>
<evidence type="ECO:0000313" key="2">
    <source>
        <dbReference type="Proteomes" id="UP001638806"/>
    </source>
</evidence>
<organism evidence="1 2">
    <name type="scientific">Purpureocillium lilacinum</name>
    <name type="common">Paecilomyces lilacinus</name>
    <dbReference type="NCBI Taxonomy" id="33203"/>
    <lineage>
        <taxon>Eukaryota</taxon>
        <taxon>Fungi</taxon>
        <taxon>Dikarya</taxon>
        <taxon>Ascomycota</taxon>
        <taxon>Pezizomycotina</taxon>
        <taxon>Sordariomycetes</taxon>
        <taxon>Hypocreomycetidae</taxon>
        <taxon>Hypocreales</taxon>
        <taxon>Ophiocordycipitaceae</taxon>
        <taxon>Purpureocillium</taxon>
    </lineage>
</organism>